<evidence type="ECO:0000256" key="2">
    <source>
        <dbReference type="ARBA" id="ARBA00010958"/>
    </source>
</evidence>
<dbReference type="PANTHER" id="PTHR22624">
    <property type="entry name" value="CYSTEINE PROTEASE ATG4"/>
    <property type="match status" value="1"/>
</dbReference>
<dbReference type="VEuPathDB" id="CryptoDB:GNI_039570"/>
<dbReference type="InterPro" id="IPR005078">
    <property type="entry name" value="Peptidase_C54"/>
</dbReference>
<evidence type="ECO:0000256" key="6">
    <source>
        <dbReference type="ARBA" id="ARBA00022801"/>
    </source>
</evidence>
<dbReference type="GO" id="GO:0015031">
    <property type="term" value="P:protein transport"/>
    <property type="evidence" value="ECO:0007669"/>
    <property type="project" value="UniProtKB-KW"/>
</dbReference>
<evidence type="ECO:0000256" key="4">
    <source>
        <dbReference type="ARBA" id="ARBA00022490"/>
    </source>
</evidence>
<organism evidence="13 14">
    <name type="scientific">Gregarina niphandrodes</name>
    <name type="common">Septate eugregarine</name>
    <dbReference type="NCBI Taxonomy" id="110365"/>
    <lineage>
        <taxon>Eukaryota</taxon>
        <taxon>Sar</taxon>
        <taxon>Alveolata</taxon>
        <taxon>Apicomplexa</taxon>
        <taxon>Conoidasida</taxon>
        <taxon>Gregarinasina</taxon>
        <taxon>Eugregarinorida</taxon>
        <taxon>Gregarinidae</taxon>
        <taxon>Gregarina</taxon>
    </lineage>
</organism>
<keyword evidence="5 11" id="KW-0645">Protease</keyword>
<keyword evidence="14" id="KW-1185">Reference proteome</keyword>
<gene>
    <name evidence="13" type="ORF">GNI_039570</name>
</gene>
<comment type="function">
    <text evidence="11">Cysteine protease that plays a key role in autophagy by mediating both proteolytic activation and delipidation of ATG8 family proteins.</text>
</comment>
<protein>
    <recommendedName>
        <fullName evidence="11">Cysteine protease</fullName>
        <ecNumber evidence="11">3.4.22.-</ecNumber>
    </recommendedName>
</protein>
<dbReference type="GeneID" id="22911517"/>
<dbReference type="GO" id="GO:0034727">
    <property type="term" value="P:piecemeal microautophagy of the nucleus"/>
    <property type="evidence" value="ECO:0007669"/>
    <property type="project" value="TreeGrafter"/>
</dbReference>
<evidence type="ECO:0000256" key="1">
    <source>
        <dbReference type="ARBA" id="ARBA00004496"/>
    </source>
</evidence>
<evidence type="ECO:0000259" key="12">
    <source>
        <dbReference type="Pfam" id="PF03416"/>
    </source>
</evidence>
<sequence>MLRILCYGARENALKCLVGGSDLSVREVNTANGQECMRNALGPPMKKDAGLQTHIGHLGLGSVLEQVGLKGNELGRPATADSASWRRRRTYEAISTLCTIMSYFCDTKDSMFGIHEITTKGELYLNKRPSEWYGPTSCAQLFNILINEKSLIFDTPIYSLHFEDACIVNERVYQVLEPAPQRAGPGVLIIYVSLKLGLSEIDLVRYKDFLMSLFRMDSFCGLCGGNSTTSAYYFIACNERYLYYIDPHTRVQSALYNIQPYDTSTIQINDQLVDINNLQGSILPDCPRQLPWEQLNPSMTAILLCHVTPTIPDIILHFSPKPPPLPPIITWLHPHLATSIKAY</sequence>
<dbReference type="Proteomes" id="UP000019763">
    <property type="component" value="Unassembled WGS sequence"/>
</dbReference>
<name>A0A023BAD3_GRENI</name>
<comment type="caution">
    <text evidence="13">The sequence shown here is derived from an EMBL/GenBank/DDBJ whole genome shotgun (WGS) entry which is preliminary data.</text>
</comment>
<comment type="similarity">
    <text evidence="2 11">Belongs to the peptidase C54 family.</text>
</comment>
<evidence type="ECO:0000313" key="14">
    <source>
        <dbReference type="Proteomes" id="UP000019763"/>
    </source>
</evidence>
<dbReference type="SUPFAM" id="SSF54001">
    <property type="entry name" value="Cysteine proteinases"/>
    <property type="match status" value="1"/>
</dbReference>
<keyword evidence="3" id="KW-0813">Transport</keyword>
<accession>A0A023BAD3</accession>
<dbReference type="GO" id="GO:0005737">
    <property type="term" value="C:cytoplasm"/>
    <property type="evidence" value="ECO:0007669"/>
    <property type="project" value="UniProtKB-SubCell"/>
</dbReference>
<evidence type="ECO:0000256" key="8">
    <source>
        <dbReference type="ARBA" id="ARBA00022927"/>
    </source>
</evidence>
<dbReference type="GO" id="GO:0016485">
    <property type="term" value="P:protein processing"/>
    <property type="evidence" value="ECO:0007669"/>
    <property type="project" value="TreeGrafter"/>
</dbReference>
<keyword evidence="7" id="KW-0788">Thiol protease</keyword>
<dbReference type="InterPro" id="IPR046792">
    <property type="entry name" value="Peptidase_C54_cat"/>
</dbReference>
<dbReference type="OrthoDB" id="2960936at2759"/>
<dbReference type="eggNOG" id="KOG2674">
    <property type="taxonomic scope" value="Eukaryota"/>
</dbReference>
<evidence type="ECO:0000256" key="5">
    <source>
        <dbReference type="ARBA" id="ARBA00022670"/>
    </source>
</evidence>
<evidence type="ECO:0000256" key="11">
    <source>
        <dbReference type="RuleBase" id="RU363115"/>
    </source>
</evidence>
<keyword evidence="9 11" id="KW-0072">Autophagy</keyword>
<keyword evidence="8 11" id="KW-0653">Protein transport</keyword>
<evidence type="ECO:0000256" key="10">
    <source>
        <dbReference type="ARBA" id="ARBA00029362"/>
    </source>
</evidence>
<evidence type="ECO:0000313" key="13">
    <source>
        <dbReference type="EMBL" id="EZG78227.1"/>
    </source>
</evidence>
<proteinExistence type="inferred from homology"/>
<dbReference type="PANTHER" id="PTHR22624:SF49">
    <property type="entry name" value="CYSTEINE PROTEASE"/>
    <property type="match status" value="1"/>
</dbReference>
<evidence type="ECO:0000256" key="9">
    <source>
        <dbReference type="ARBA" id="ARBA00023006"/>
    </source>
</evidence>
<keyword evidence="4 11" id="KW-0963">Cytoplasm</keyword>
<dbReference type="GO" id="GO:0035973">
    <property type="term" value="P:aggrephagy"/>
    <property type="evidence" value="ECO:0007669"/>
    <property type="project" value="TreeGrafter"/>
</dbReference>
<evidence type="ECO:0000256" key="3">
    <source>
        <dbReference type="ARBA" id="ARBA00022448"/>
    </source>
</evidence>
<dbReference type="AlphaFoldDB" id="A0A023BAD3"/>
<dbReference type="RefSeq" id="XP_011129395.1">
    <property type="nucleotide sequence ID" value="XM_011131093.1"/>
</dbReference>
<reference evidence="13" key="1">
    <citation type="submission" date="2013-12" db="EMBL/GenBank/DDBJ databases">
        <authorList>
            <person name="Omoto C.K."/>
            <person name="Sibley D."/>
            <person name="Venepally P."/>
            <person name="Hadjithomas M."/>
            <person name="Karamycheva S."/>
            <person name="Brunk B."/>
            <person name="Roos D."/>
            <person name="Caler E."/>
            <person name="Lorenzi H."/>
        </authorList>
    </citation>
    <scope>NUCLEOTIDE SEQUENCE</scope>
</reference>
<dbReference type="GO" id="GO:0019786">
    <property type="term" value="F:protein-phosphatidylethanolamide deconjugating activity"/>
    <property type="evidence" value="ECO:0007669"/>
    <property type="project" value="InterPro"/>
</dbReference>
<feature type="domain" description="Peptidase C54 catalytic" evidence="12">
    <location>
        <begin position="84"/>
        <end position="306"/>
    </location>
</feature>
<dbReference type="GO" id="GO:0000423">
    <property type="term" value="P:mitophagy"/>
    <property type="evidence" value="ECO:0007669"/>
    <property type="project" value="TreeGrafter"/>
</dbReference>
<comment type="catalytic activity">
    <reaction evidence="10">
        <text>[protein]-C-terminal L-amino acid-glycyl-phosphatidylethanolamide + H2O = [protein]-C-terminal L-amino acid-glycine + a 1,2-diacyl-sn-glycero-3-phosphoethanolamine</text>
        <dbReference type="Rhea" id="RHEA:67548"/>
        <dbReference type="Rhea" id="RHEA-COMP:17323"/>
        <dbReference type="Rhea" id="RHEA-COMP:17324"/>
        <dbReference type="ChEBI" id="CHEBI:15377"/>
        <dbReference type="ChEBI" id="CHEBI:64612"/>
        <dbReference type="ChEBI" id="CHEBI:172940"/>
        <dbReference type="ChEBI" id="CHEBI:172941"/>
    </reaction>
    <physiologicalReaction direction="left-to-right" evidence="10">
        <dbReference type="Rhea" id="RHEA:67549"/>
    </physiologicalReaction>
</comment>
<evidence type="ECO:0000256" key="7">
    <source>
        <dbReference type="ARBA" id="ARBA00022807"/>
    </source>
</evidence>
<dbReference type="GO" id="GO:0004197">
    <property type="term" value="F:cysteine-type endopeptidase activity"/>
    <property type="evidence" value="ECO:0007669"/>
    <property type="project" value="TreeGrafter"/>
</dbReference>
<dbReference type="EC" id="3.4.22.-" evidence="11"/>
<dbReference type="EMBL" id="AFNH02000304">
    <property type="protein sequence ID" value="EZG78227.1"/>
    <property type="molecule type" value="Genomic_DNA"/>
</dbReference>
<keyword evidence="6 11" id="KW-0378">Hydrolase</keyword>
<dbReference type="Pfam" id="PF03416">
    <property type="entry name" value="Peptidase_C54"/>
    <property type="match status" value="1"/>
</dbReference>
<comment type="subcellular location">
    <subcellularLocation>
        <location evidence="1 11">Cytoplasm</location>
    </subcellularLocation>
</comment>
<dbReference type="GO" id="GO:0000045">
    <property type="term" value="P:autophagosome assembly"/>
    <property type="evidence" value="ECO:0007669"/>
    <property type="project" value="TreeGrafter"/>
</dbReference>
<dbReference type="InterPro" id="IPR038765">
    <property type="entry name" value="Papain-like_cys_pep_sf"/>
</dbReference>